<dbReference type="Gene3D" id="2.40.70.10">
    <property type="entry name" value="Acid Proteases"/>
    <property type="match status" value="1"/>
</dbReference>
<dbReference type="PANTHER" id="PTHR12917">
    <property type="entry name" value="ASPARTYL PROTEASE DDI-RELATED"/>
    <property type="match status" value="1"/>
</dbReference>
<dbReference type="OrthoDB" id="1047367at2759"/>
<dbReference type="GO" id="GO:0006508">
    <property type="term" value="P:proteolysis"/>
    <property type="evidence" value="ECO:0007669"/>
    <property type="project" value="UniProtKB-KW"/>
</dbReference>
<comment type="subunit">
    <text evidence="3">Binds ubiquitin and polyubiquitinated proteins.</text>
</comment>
<dbReference type="SUPFAM" id="SSF50630">
    <property type="entry name" value="Acid proteases"/>
    <property type="match status" value="1"/>
</dbReference>
<dbReference type="SMART" id="SM00213">
    <property type="entry name" value="UBQ"/>
    <property type="match status" value="1"/>
</dbReference>
<reference evidence="9" key="1">
    <citation type="submission" date="2020-11" db="EMBL/GenBank/DDBJ databases">
        <authorList>
            <consortium name="DOE Joint Genome Institute"/>
            <person name="Ahrendt S."/>
            <person name="Riley R."/>
            <person name="Andreopoulos W."/>
            <person name="Labutti K."/>
            <person name="Pangilinan J."/>
            <person name="Ruiz-Duenas F.J."/>
            <person name="Barrasa J.M."/>
            <person name="Sanchez-Garcia M."/>
            <person name="Camarero S."/>
            <person name="Miyauchi S."/>
            <person name="Serrano A."/>
            <person name="Linde D."/>
            <person name="Babiker R."/>
            <person name="Drula E."/>
            <person name="Ayuso-Fernandez I."/>
            <person name="Pacheco R."/>
            <person name="Padilla G."/>
            <person name="Ferreira P."/>
            <person name="Barriuso J."/>
            <person name="Kellner H."/>
            <person name="Castanera R."/>
            <person name="Alfaro M."/>
            <person name="Ramirez L."/>
            <person name="Pisabarro A.G."/>
            <person name="Kuo A."/>
            <person name="Tritt A."/>
            <person name="Lipzen A."/>
            <person name="He G."/>
            <person name="Yan M."/>
            <person name="Ng V."/>
            <person name="Cullen D."/>
            <person name="Martin F."/>
            <person name="Rosso M.-N."/>
            <person name="Henrissat B."/>
            <person name="Hibbett D."/>
            <person name="Martinez A.T."/>
            <person name="Grigoriev I.V."/>
        </authorList>
    </citation>
    <scope>NUCLEOTIDE SEQUENCE</scope>
    <source>
        <strain evidence="9">MF-IS2</strain>
    </source>
</reference>
<protein>
    <recommendedName>
        <fullName evidence="4">DNA damage-inducible protein 1</fullName>
    </recommendedName>
</protein>
<evidence type="ECO:0000256" key="2">
    <source>
        <dbReference type="ARBA" id="ARBA00009136"/>
    </source>
</evidence>
<dbReference type="CDD" id="cd01796">
    <property type="entry name" value="Ubl_Ddi1_like"/>
    <property type="match status" value="1"/>
</dbReference>
<dbReference type="Gene3D" id="3.10.20.90">
    <property type="entry name" value="Phosphatidylinositol 3-kinase Catalytic Subunit, Chain A, domain 1"/>
    <property type="match status" value="1"/>
</dbReference>
<feature type="domain" description="Ubiquitin-like" evidence="8">
    <location>
        <begin position="1"/>
        <end position="77"/>
    </location>
</feature>
<comment type="caution">
    <text evidence="9">The sequence shown here is derived from an EMBL/GenBank/DDBJ whole genome shotgun (WGS) entry which is preliminary data.</text>
</comment>
<dbReference type="InterPro" id="IPR021109">
    <property type="entry name" value="Peptidase_aspartic_dom_sf"/>
</dbReference>
<keyword evidence="6" id="KW-0064">Aspartyl protease</keyword>
<dbReference type="EMBL" id="MU151111">
    <property type="protein sequence ID" value="KAF9450167.1"/>
    <property type="molecule type" value="Genomic_DNA"/>
</dbReference>
<organism evidence="9 10">
    <name type="scientific">Macrolepiota fuliginosa MF-IS2</name>
    <dbReference type="NCBI Taxonomy" id="1400762"/>
    <lineage>
        <taxon>Eukaryota</taxon>
        <taxon>Fungi</taxon>
        <taxon>Dikarya</taxon>
        <taxon>Basidiomycota</taxon>
        <taxon>Agaricomycotina</taxon>
        <taxon>Agaricomycetes</taxon>
        <taxon>Agaricomycetidae</taxon>
        <taxon>Agaricales</taxon>
        <taxon>Agaricineae</taxon>
        <taxon>Agaricaceae</taxon>
        <taxon>Macrolepiota</taxon>
    </lineage>
</organism>
<dbReference type="InterPro" id="IPR029071">
    <property type="entry name" value="Ubiquitin-like_domsf"/>
</dbReference>
<evidence type="ECO:0000313" key="10">
    <source>
        <dbReference type="Proteomes" id="UP000807342"/>
    </source>
</evidence>
<dbReference type="InterPro" id="IPR033882">
    <property type="entry name" value="DDI1_N"/>
</dbReference>
<sequence length="242" mass="27141">MELTFLNDLGQTFVVDIDPGMELENVMALLEAETGIPASEQGISFEGRELTDPKKTIRDYGINGTQAMLMLRRKLGANVGGRPIEQDAEMMRLQILGDPHLMQQLREAQPEIANAAQNDPSRFAALLRQTRERQDHAELQRQHEIERLNADPFDIEAQRKIEEAIRQQAVLENMEHALEFSPESFGRVTMLYIPVEVNSHPVKAFVDSGAQQTISASIYHLVNVCTNILYILVSPECAEACG</sequence>
<gene>
    <name evidence="9" type="ORF">P691DRAFT_497091</name>
</gene>
<comment type="function">
    <text evidence="1">Probable aspartic protease. May be involved in the regulation of exocytosis. Acts as a linker between the 19S proteasome and polyubiquitinated proteins via UBA domain interactions with ubiquitin for their subsequent degradation. Required for S-phase checkpoint control.</text>
</comment>
<dbReference type="SUPFAM" id="SSF54236">
    <property type="entry name" value="Ubiquitin-like"/>
    <property type="match status" value="1"/>
</dbReference>
<dbReference type="InterPro" id="IPR019103">
    <property type="entry name" value="Peptidase_aspartic_DDI1-type"/>
</dbReference>
<dbReference type="InterPro" id="IPR000626">
    <property type="entry name" value="Ubiquitin-like_dom"/>
</dbReference>
<evidence type="ECO:0000256" key="5">
    <source>
        <dbReference type="ARBA" id="ARBA00022670"/>
    </source>
</evidence>
<dbReference type="PROSITE" id="PS50053">
    <property type="entry name" value="UBIQUITIN_2"/>
    <property type="match status" value="1"/>
</dbReference>
<keyword evidence="7" id="KW-0378">Hydrolase</keyword>
<evidence type="ECO:0000313" key="9">
    <source>
        <dbReference type="EMBL" id="KAF9450167.1"/>
    </source>
</evidence>
<evidence type="ECO:0000259" key="8">
    <source>
        <dbReference type="PROSITE" id="PS50053"/>
    </source>
</evidence>
<evidence type="ECO:0000256" key="4">
    <source>
        <dbReference type="ARBA" id="ARBA00021491"/>
    </source>
</evidence>
<dbReference type="Pfam" id="PF00240">
    <property type="entry name" value="ubiquitin"/>
    <property type="match status" value="1"/>
</dbReference>
<keyword evidence="5" id="KW-0645">Protease</keyword>
<name>A0A9P5XEZ8_9AGAR</name>
<evidence type="ECO:0000256" key="1">
    <source>
        <dbReference type="ARBA" id="ARBA00003231"/>
    </source>
</evidence>
<evidence type="ECO:0000256" key="7">
    <source>
        <dbReference type="ARBA" id="ARBA00022801"/>
    </source>
</evidence>
<dbReference type="AlphaFoldDB" id="A0A9P5XEZ8"/>
<accession>A0A9P5XEZ8</accession>
<dbReference type="GO" id="GO:0004190">
    <property type="term" value="F:aspartic-type endopeptidase activity"/>
    <property type="evidence" value="ECO:0007669"/>
    <property type="project" value="UniProtKB-KW"/>
</dbReference>
<comment type="similarity">
    <text evidence="2">Belongs to the DDI1 family.</text>
</comment>
<dbReference type="Proteomes" id="UP000807342">
    <property type="component" value="Unassembled WGS sequence"/>
</dbReference>
<evidence type="ECO:0000256" key="3">
    <source>
        <dbReference type="ARBA" id="ARBA00011128"/>
    </source>
</evidence>
<dbReference type="Pfam" id="PF09668">
    <property type="entry name" value="Asp_protease"/>
    <property type="match status" value="1"/>
</dbReference>
<dbReference type="PANTHER" id="PTHR12917:SF1">
    <property type="entry name" value="AT13091P"/>
    <property type="match status" value="1"/>
</dbReference>
<proteinExistence type="inferred from homology"/>
<evidence type="ECO:0000256" key="6">
    <source>
        <dbReference type="ARBA" id="ARBA00022750"/>
    </source>
</evidence>
<keyword evidence="10" id="KW-1185">Reference proteome</keyword>